<dbReference type="NCBIfam" id="TIGR01494">
    <property type="entry name" value="ATPase_P-type"/>
    <property type="match status" value="1"/>
</dbReference>
<keyword evidence="4" id="KW-1278">Translocase</keyword>
<dbReference type="GO" id="GO:0005886">
    <property type="term" value="C:plasma membrane"/>
    <property type="evidence" value="ECO:0007669"/>
    <property type="project" value="UniProtKB-SubCell"/>
</dbReference>
<dbReference type="Gene3D" id="2.70.150.10">
    <property type="entry name" value="Calcium-transporting ATPase, cytoplasmic transduction domain A"/>
    <property type="match status" value="1"/>
</dbReference>
<evidence type="ECO:0000256" key="2">
    <source>
        <dbReference type="ARBA" id="ARBA00006024"/>
    </source>
</evidence>
<dbReference type="Gene3D" id="3.40.1110.10">
    <property type="entry name" value="Calcium-transporting ATPase, cytoplasmic domain N"/>
    <property type="match status" value="1"/>
</dbReference>
<dbReference type="SUPFAM" id="SSF56784">
    <property type="entry name" value="HAD-like"/>
    <property type="match status" value="1"/>
</dbReference>
<dbReference type="InterPro" id="IPR051014">
    <property type="entry name" value="Cation_Transport_ATPase_IB"/>
</dbReference>
<dbReference type="Gene3D" id="3.40.50.1000">
    <property type="entry name" value="HAD superfamily/HAD-like"/>
    <property type="match status" value="1"/>
</dbReference>
<dbReference type="SFLD" id="SFLDS00003">
    <property type="entry name" value="Haloacid_Dehalogenase"/>
    <property type="match status" value="1"/>
</dbReference>
<evidence type="ECO:0000313" key="10">
    <source>
        <dbReference type="Proteomes" id="UP001168575"/>
    </source>
</evidence>
<dbReference type="InterPro" id="IPR023214">
    <property type="entry name" value="HAD_sf"/>
</dbReference>
<keyword evidence="7" id="KW-0479">Metal-binding</keyword>
<comment type="subcellular location">
    <subcellularLocation>
        <location evidence="1">Cell membrane</location>
        <topology evidence="1">Multi-pass membrane protein</topology>
    </subcellularLocation>
</comment>
<dbReference type="PANTHER" id="PTHR48085">
    <property type="entry name" value="CADMIUM/ZINC-TRANSPORTING ATPASE HMA2-RELATED"/>
    <property type="match status" value="1"/>
</dbReference>
<evidence type="ECO:0000256" key="3">
    <source>
        <dbReference type="ARBA" id="ARBA00022692"/>
    </source>
</evidence>
<dbReference type="GO" id="GO:0046872">
    <property type="term" value="F:metal ion binding"/>
    <property type="evidence" value="ECO:0007669"/>
    <property type="project" value="UniProtKB-KW"/>
</dbReference>
<dbReference type="InterPro" id="IPR027256">
    <property type="entry name" value="P-typ_ATPase_IB"/>
</dbReference>
<dbReference type="Proteomes" id="UP001168575">
    <property type="component" value="Unassembled WGS sequence"/>
</dbReference>
<comment type="caution">
    <text evidence="9">The sequence shown here is derived from an EMBL/GenBank/DDBJ whole genome shotgun (WGS) entry which is preliminary data.</text>
</comment>
<keyword evidence="7" id="KW-0547">Nucleotide-binding</keyword>
<dbReference type="GO" id="GO:0005524">
    <property type="term" value="F:ATP binding"/>
    <property type="evidence" value="ECO:0007669"/>
    <property type="project" value="UniProtKB-UniRule"/>
</dbReference>
<dbReference type="PROSITE" id="PS01229">
    <property type="entry name" value="COF_2"/>
    <property type="match status" value="1"/>
</dbReference>
<keyword evidence="5" id="KW-1133">Transmembrane helix</keyword>
<evidence type="ECO:0000259" key="8">
    <source>
        <dbReference type="Pfam" id="PF00122"/>
    </source>
</evidence>
<dbReference type="EMBL" id="JAUMVS010000011">
    <property type="protein sequence ID" value="MDO4841335.1"/>
    <property type="molecule type" value="Genomic_DNA"/>
</dbReference>
<dbReference type="PRINTS" id="PR00120">
    <property type="entry name" value="HATPASE"/>
</dbReference>
<evidence type="ECO:0000256" key="6">
    <source>
        <dbReference type="ARBA" id="ARBA00023136"/>
    </source>
</evidence>
<keyword evidence="3" id="KW-0812">Transmembrane</keyword>
<dbReference type="PRINTS" id="PR00119">
    <property type="entry name" value="CATATPASE"/>
</dbReference>
<dbReference type="SFLD" id="SFLDG00002">
    <property type="entry name" value="C1.7:_P-type_atpase_like"/>
    <property type="match status" value="1"/>
</dbReference>
<dbReference type="PANTHER" id="PTHR48085:SF5">
    <property type="entry name" value="CADMIUM_ZINC-TRANSPORTING ATPASE HMA4-RELATED"/>
    <property type="match status" value="1"/>
</dbReference>
<dbReference type="Pfam" id="PF00122">
    <property type="entry name" value="E1-E2_ATPase"/>
    <property type="match status" value="1"/>
</dbReference>
<dbReference type="InterPro" id="IPR023299">
    <property type="entry name" value="ATPase_P-typ_cyto_dom_N"/>
</dbReference>
<comment type="similarity">
    <text evidence="2 7">Belongs to the cation transport ATPase (P-type) (TC 3.A.3) family. Type IB subfamily.</text>
</comment>
<dbReference type="PROSITE" id="PS00154">
    <property type="entry name" value="ATPASE_E1_E2"/>
    <property type="match status" value="1"/>
</dbReference>
<dbReference type="NCBIfam" id="TIGR01525">
    <property type="entry name" value="ATPase-IB_hvy"/>
    <property type="match status" value="1"/>
</dbReference>
<dbReference type="InterPro" id="IPR036412">
    <property type="entry name" value="HAD-like_sf"/>
</dbReference>
<dbReference type="InterPro" id="IPR008250">
    <property type="entry name" value="ATPase_P-typ_transduc_dom_A_sf"/>
</dbReference>
<dbReference type="Pfam" id="PF00702">
    <property type="entry name" value="Hydrolase"/>
    <property type="match status" value="1"/>
</dbReference>
<evidence type="ECO:0000256" key="5">
    <source>
        <dbReference type="ARBA" id="ARBA00022989"/>
    </source>
</evidence>
<evidence type="ECO:0000256" key="7">
    <source>
        <dbReference type="RuleBase" id="RU362081"/>
    </source>
</evidence>
<keyword evidence="7" id="KW-0067">ATP-binding</keyword>
<proteinExistence type="inferred from homology"/>
<feature type="domain" description="P-type ATPase A" evidence="8">
    <location>
        <begin position="200"/>
        <end position="299"/>
    </location>
</feature>
<dbReference type="GO" id="GO:0019829">
    <property type="term" value="F:ATPase-coupled monoatomic cation transmembrane transporter activity"/>
    <property type="evidence" value="ECO:0007669"/>
    <property type="project" value="InterPro"/>
</dbReference>
<dbReference type="AlphaFoldDB" id="A0AA43U8N7"/>
<dbReference type="InterPro" id="IPR018303">
    <property type="entry name" value="ATPase_P-typ_P_site"/>
</dbReference>
<keyword evidence="6" id="KW-0472">Membrane</keyword>
<dbReference type="InterPro" id="IPR001757">
    <property type="entry name" value="P_typ_ATPase"/>
</dbReference>
<keyword evidence="7" id="KW-1003">Cell membrane</keyword>
<protein>
    <submittedName>
        <fullName evidence="9">Heavy metal translocating P-type ATPase</fullName>
    </submittedName>
</protein>
<dbReference type="GO" id="GO:0015086">
    <property type="term" value="F:cadmium ion transmembrane transporter activity"/>
    <property type="evidence" value="ECO:0007669"/>
    <property type="project" value="TreeGrafter"/>
</dbReference>
<sequence>MYYKIVHDKPGRLRLRVGKWIFDDPRARGIAGEIKSIPGVDRVVVRTANGSILAEYSQDSADAIRQDILSYVDSISVAELPEVEEDVEYDLATLDNKFVFDLARTFIIRGFKTFFLPLKIRMIWTAFNMLRYIKDAVKVLAEGRLGVEVLDATAITTSMLTGHASTAAQVMFLLKISDILADYTQARTRNALRQNLSICAEKVWVVTSKGQEIEVPIAEVNIGDKVCVRCGSVIPIDGVIADGDAEINEASMTGESDLASKTVGDVVHAGTVVEQGLIVVETTAKVGQSRIDSIVDMVENSQESKSLTQSKAEKLADKVVPLSLGLFLADLLVTRNIQRALSVLMVDYSCAIKLSLPIAVMSAMREATNHNIVAKGGKFLESFAAADTILFDKTGTLTNAKPQVHSVVSFGERSESQILKIAACLEEHYPHSMARAICRAAEEQRLGHKRELHSEVEYIVAHGIASTVNGKRVVLGSAHFVFDDEGVKKPRGMKSKIDAKNEAGSVVFMAIDGKLEGAIIVEDPVREEAKEVIEGLRREGFTNIVMLTGDSDNCAKKVAEELQLDGYFSQVLPEEKASYVNKMKEEGHVVAFVGDGINDSPALASADVSIAMSDASDIARSVADVSVLDPSLSPLIVLKKLSKGLTRRIAGSYDFIIKFNTTLILLGLAGVLTPEAAATLHNLSTIALSASNTRPLLK</sequence>
<dbReference type="InterPro" id="IPR059000">
    <property type="entry name" value="ATPase_P-type_domA"/>
</dbReference>
<gene>
    <name evidence="9" type="ORF">Q3982_01485</name>
</gene>
<organism evidence="9 10">
    <name type="scientific">Phoenicibacter congonensis</name>
    <dbReference type="NCBI Taxonomy" id="1944646"/>
    <lineage>
        <taxon>Bacteria</taxon>
        <taxon>Bacillati</taxon>
        <taxon>Actinomycetota</taxon>
        <taxon>Coriobacteriia</taxon>
        <taxon>Eggerthellales</taxon>
        <taxon>Eggerthellaceae</taxon>
        <taxon>Phoenicibacter</taxon>
    </lineage>
</organism>
<dbReference type="InterPro" id="IPR044492">
    <property type="entry name" value="P_typ_ATPase_HD_dom"/>
</dbReference>
<keyword evidence="10" id="KW-1185">Reference proteome</keyword>
<dbReference type="SUPFAM" id="SSF81653">
    <property type="entry name" value="Calcium ATPase, transduction domain A"/>
    <property type="match status" value="1"/>
</dbReference>
<dbReference type="GO" id="GO:0016887">
    <property type="term" value="F:ATP hydrolysis activity"/>
    <property type="evidence" value="ECO:0007669"/>
    <property type="project" value="InterPro"/>
</dbReference>
<dbReference type="SFLD" id="SFLDF00027">
    <property type="entry name" value="p-type_atpase"/>
    <property type="match status" value="1"/>
</dbReference>
<accession>A0AA43U8N7</accession>
<evidence type="ECO:0000313" key="9">
    <source>
        <dbReference type="EMBL" id="MDO4841335.1"/>
    </source>
</evidence>
<name>A0AA43U8N7_9ACTN</name>
<evidence type="ECO:0000256" key="1">
    <source>
        <dbReference type="ARBA" id="ARBA00004651"/>
    </source>
</evidence>
<evidence type="ECO:0000256" key="4">
    <source>
        <dbReference type="ARBA" id="ARBA00022967"/>
    </source>
</evidence>
<reference evidence="9" key="1">
    <citation type="submission" date="2023-07" db="EMBL/GenBank/DDBJ databases">
        <title>Between Cages and Wild: Unraveling the Impact of Captivity on Animal Microbiomes and Antimicrobial Resistance.</title>
        <authorList>
            <person name="Schmartz G.P."/>
            <person name="Rehner J."/>
            <person name="Schuff M.J."/>
            <person name="Becker S.L."/>
            <person name="Kravczyk M."/>
            <person name="Gurevich A."/>
            <person name="Francke R."/>
            <person name="Mueller R."/>
            <person name="Keller V."/>
            <person name="Keller A."/>
        </authorList>
    </citation>
    <scope>NUCLEOTIDE SEQUENCE</scope>
    <source>
        <strain evidence="9">S12M_St_49</strain>
    </source>
</reference>